<sequence>MYRIRKILNHNTIIVINMDDNLEYLHMGKGAGFQKKVGERIGQRSEDTVYSLQKLTDRGDAREIVKSVSPLCLELANEVLKEAQKEFGEVDRAILFPMADHIEFAVQRIKNHEQISNPLTDDIRVLFYKEYKVAECIVPLLWEKLKIRIDEHEVGYIALHIHSAIDHEKVSQAMMITQAVRECITMVEKQTGKKIDIMSLSYNRLMNHVRYMVARALKKERIKLNMNDYMEIKFPESFRTATTVCDEIGRSLKCTLDEVEIGYLAMHIERVAGDEMEPS</sequence>
<dbReference type="PANTHER" id="PTHR30185">
    <property type="entry name" value="CRYPTIC BETA-GLUCOSIDE BGL OPERON ANTITERMINATOR"/>
    <property type="match status" value="1"/>
</dbReference>
<proteinExistence type="predicted"/>
<accession>A0ABS6D093</accession>
<dbReference type="InterPro" id="IPR004341">
    <property type="entry name" value="CAT_RNA-bd_dom"/>
</dbReference>
<keyword evidence="2" id="KW-0804">Transcription</keyword>
<keyword evidence="5" id="KW-1185">Reference proteome</keyword>
<dbReference type="PANTHER" id="PTHR30185:SF18">
    <property type="entry name" value="TRANSCRIPTIONAL REGULATOR MTLR"/>
    <property type="match status" value="1"/>
</dbReference>
<protein>
    <submittedName>
        <fullName evidence="4">PRD domain-containing protein</fullName>
    </submittedName>
</protein>
<reference evidence="4 5" key="1">
    <citation type="submission" date="2021-06" db="EMBL/GenBank/DDBJ databases">
        <title>Faecalicatena sp. nov. isolated from porcine feces.</title>
        <authorList>
            <person name="Oh B.S."/>
            <person name="Lee J.H."/>
        </authorList>
    </citation>
    <scope>NUCLEOTIDE SEQUENCE [LARGE SCALE GENOMIC DNA]</scope>
    <source>
        <strain evidence="4 5">AGMB00832</strain>
    </source>
</reference>
<dbReference type="Pfam" id="PF03123">
    <property type="entry name" value="CAT_RBD"/>
    <property type="match status" value="1"/>
</dbReference>
<dbReference type="RefSeq" id="WP_216239589.1">
    <property type="nucleotide sequence ID" value="NZ_JABACJ020000002.1"/>
</dbReference>
<comment type="caution">
    <text evidence="4">The sequence shown here is derived from an EMBL/GenBank/DDBJ whole genome shotgun (WGS) entry which is preliminary data.</text>
</comment>
<keyword evidence="1" id="KW-0805">Transcription regulation</keyword>
<dbReference type="InterPro" id="IPR011608">
    <property type="entry name" value="PRD"/>
</dbReference>
<evidence type="ECO:0000313" key="4">
    <source>
        <dbReference type="EMBL" id="MBU3874928.1"/>
    </source>
</evidence>
<evidence type="ECO:0000313" key="5">
    <source>
        <dbReference type="Proteomes" id="UP000723714"/>
    </source>
</evidence>
<dbReference type="InterPro" id="IPR050661">
    <property type="entry name" value="BglG_antiterminators"/>
</dbReference>
<dbReference type="Proteomes" id="UP000723714">
    <property type="component" value="Unassembled WGS sequence"/>
</dbReference>
<evidence type="ECO:0000256" key="1">
    <source>
        <dbReference type="ARBA" id="ARBA00023015"/>
    </source>
</evidence>
<dbReference type="EMBL" id="JABACJ020000002">
    <property type="protein sequence ID" value="MBU3874928.1"/>
    <property type="molecule type" value="Genomic_DNA"/>
</dbReference>
<dbReference type="Pfam" id="PF00874">
    <property type="entry name" value="PRD"/>
    <property type="match status" value="2"/>
</dbReference>
<name>A0ABS6D093_9FIRM</name>
<gene>
    <name evidence="4" type="ORF">HGO97_003755</name>
</gene>
<feature type="domain" description="PRD" evidence="3">
    <location>
        <begin position="172"/>
        <end position="278"/>
    </location>
</feature>
<organism evidence="4 5">
    <name type="scientific">Faecalicatena faecalis</name>
    <dbReference type="NCBI Taxonomy" id="2726362"/>
    <lineage>
        <taxon>Bacteria</taxon>
        <taxon>Bacillati</taxon>
        <taxon>Bacillota</taxon>
        <taxon>Clostridia</taxon>
        <taxon>Lachnospirales</taxon>
        <taxon>Lachnospiraceae</taxon>
        <taxon>Faecalicatena</taxon>
    </lineage>
</organism>
<evidence type="ECO:0000259" key="3">
    <source>
        <dbReference type="PROSITE" id="PS51372"/>
    </source>
</evidence>
<feature type="domain" description="PRD" evidence="3">
    <location>
        <begin position="67"/>
        <end position="171"/>
    </location>
</feature>
<dbReference type="PROSITE" id="PS51372">
    <property type="entry name" value="PRD_2"/>
    <property type="match status" value="2"/>
</dbReference>
<dbReference type="SMART" id="SM01061">
    <property type="entry name" value="CAT_RBD"/>
    <property type="match status" value="1"/>
</dbReference>
<evidence type="ECO:0000256" key="2">
    <source>
        <dbReference type="ARBA" id="ARBA00023163"/>
    </source>
</evidence>